<comment type="caution">
    <text evidence="1">The sequence shown here is derived from an EMBL/GenBank/DDBJ whole genome shotgun (WGS) entry which is preliminary data.</text>
</comment>
<organism evidence="1 2">
    <name type="scientific">Tropicimonas omnivorans</name>
    <dbReference type="NCBI Taxonomy" id="3075590"/>
    <lineage>
        <taxon>Bacteria</taxon>
        <taxon>Pseudomonadati</taxon>
        <taxon>Pseudomonadota</taxon>
        <taxon>Alphaproteobacteria</taxon>
        <taxon>Rhodobacterales</taxon>
        <taxon>Roseobacteraceae</taxon>
        <taxon>Tropicimonas</taxon>
    </lineage>
</organism>
<accession>A0ABU3DI54</accession>
<reference evidence="1 2" key="1">
    <citation type="submission" date="2023-09" db="EMBL/GenBank/DDBJ databases">
        <authorList>
            <person name="Rey-Velasco X."/>
        </authorList>
    </citation>
    <scope>NUCLEOTIDE SEQUENCE [LARGE SCALE GENOMIC DNA]</scope>
    <source>
        <strain evidence="1 2">F158</strain>
    </source>
</reference>
<evidence type="ECO:0000313" key="2">
    <source>
        <dbReference type="Proteomes" id="UP001265259"/>
    </source>
</evidence>
<proteinExistence type="predicted"/>
<gene>
    <name evidence="1" type="ORF">RM543_11975</name>
</gene>
<protein>
    <submittedName>
        <fullName evidence="1">Uncharacterized protein</fullName>
    </submittedName>
</protein>
<dbReference type="EMBL" id="JAVRHL010000003">
    <property type="protein sequence ID" value="MDT0683407.1"/>
    <property type="molecule type" value="Genomic_DNA"/>
</dbReference>
<evidence type="ECO:0000313" key="1">
    <source>
        <dbReference type="EMBL" id="MDT0683407.1"/>
    </source>
</evidence>
<sequence>MRIVYHIGLHCTDEDRALRCLLKNSEMLRAHGTVVAVPGRFRPVLREAMVTLRGQPAGADTQESVLDAVTDVDSPERIVFSSDSFLCVPARAVGAERLYPQTGERAPWIRNLFPDDPAEFALSVRNPATLLPALHERMGDDHDFAEYISRIAPEKLSWAEMVERLVAAVPDCPVTVWANEDTPLIWHDVLRALAGHPEDMTLEGETDFLGTIMKPEGVTRMDSYLASHPPKTPDHRRRITAAFLDKFARPGAVEEEFELPGWTQELVGRLTETYEADLARIAGMDGVRVIAP</sequence>
<name>A0ABU3DI54_9RHOB</name>
<dbReference type="Proteomes" id="UP001265259">
    <property type="component" value="Unassembled WGS sequence"/>
</dbReference>
<dbReference type="RefSeq" id="WP_311691922.1">
    <property type="nucleotide sequence ID" value="NZ_JAVRHL010000003.1"/>
</dbReference>
<keyword evidence="2" id="KW-1185">Reference proteome</keyword>